<protein>
    <submittedName>
        <fullName evidence="2">Uncharacterized protein</fullName>
    </submittedName>
</protein>
<evidence type="ECO:0000313" key="2">
    <source>
        <dbReference type="EMBL" id="OJD10796.1"/>
    </source>
</evidence>
<dbReference type="VEuPathDB" id="FungiDB:ACJ73_09695"/>
<keyword evidence="3" id="KW-1185">Reference proteome</keyword>
<evidence type="ECO:0000313" key="3">
    <source>
        <dbReference type="Proteomes" id="UP000242791"/>
    </source>
</evidence>
<dbReference type="Proteomes" id="UP000242791">
    <property type="component" value="Unassembled WGS sequence"/>
</dbReference>
<evidence type="ECO:0000256" key="1">
    <source>
        <dbReference type="SAM" id="SignalP"/>
    </source>
</evidence>
<organism evidence="2 3">
    <name type="scientific">Blastomyces percursus</name>
    <dbReference type="NCBI Taxonomy" id="1658174"/>
    <lineage>
        <taxon>Eukaryota</taxon>
        <taxon>Fungi</taxon>
        <taxon>Dikarya</taxon>
        <taxon>Ascomycota</taxon>
        <taxon>Pezizomycotina</taxon>
        <taxon>Eurotiomycetes</taxon>
        <taxon>Eurotiomycetidae</taxon>
        <taxon>Onygenales</taxon>
        <taxon>Ajellomycetaceae</taxon>
        <taxon>Blastomyces</taxon>
    </lineage>
</organism>
<gene>
    <name evidence="2" type="ORF">ACJ73_09695</name>
</gene>
<reference evidence="2 3" key="1">
    <citation type="submission" date="2015-08" db="EMBL/GenBank/DDBJ databases">
        <title>Emmonsia species relationships and genome sequence.</title>
        <authorList>
            <person name="Cuomo C.A."/>
            <person name="Schwartz I.S."/>
            <person name="Kenyon C."/>
            <person name="De Hoog G.S."/>
            <person name="Govender N.P."/>
            <person name="Botha A."/>
            <person name="Moreno L."/>
            <person name="De Vries M."/>
            <person name="Munoz J.F."/>
            <person name="Stielow J.B."/>
        </authorList>
    </citation>
    <scope>NUCLEOTIDE SEQUENCE [LARGE SCALE GENOMIC DNA]</scope>
    <source>
        <strain evidence="2 3">EI222</strain>
    </source>
</reference>
<comment type="caution">
    <text evidence="2">The sequence shown here is derived from an EMBL/GenBank/DDBJ whole genome shotgun (WGS) entry which is preliminary data.</text>
</comment>
<feature type="chain" id="PRO_5013018274" evidence="1">
    <location>
        <begin position="23"/>
        <end position="99"/>
    </location>
</feature>
<accession>A0A1J9Q4E7</accession>
<feature type="signal peptide" evidence="1">
    <location>
        <begin position="1"/>
        <end position="22"/>
    </location>
</feature>
<proteinExistence type="predicted"/>
<name>A0A1J9Q4E7_9EURO</name>
<keyword evidence="1" id="KW-0732">Signal</keyword>
<dbReference type="AlphaFoldDB" id="A0A1J9Q4E7"/>
<sequence length="99" mass="10965">MLIAIPLASTLALLTLSASVIADASDSSCYFCYKGPPSNGKGQFPTYECGDKCGYKYYHTANDMKCWRSTHPMNDCFIECCEKEGKKAWAFPCSISYDC</sequence>
<dbReference type="EMBL" id="LGTZ01002888">
    <property type="protein sequence ID" value="OJD10796.1"/>
    <property type="molecule type" value="Genomic_DNA"/>
</dbReference>
<dbReference type="OrthoDB" id="2358144at2759"/>